<feature type="transmembrane region" description="Helical" evidence="2">
    <location>
        <begin position="101"/>
        <end position="127"/>
    </location>
</feature>
<evidence type="ECO:0000313" key="4">
    <source>
        <dbReference type="EMBL" id="KAL2623060.1"/>
    </source>
</evidence>
<dbReference type="Pfam" id="PF07727">
    <property type="entry name" value="RVT_2"/>
    <property type="match status" value="1"/>
</dbReference>
<evidence type="ECO:0000259" key="3">
    <source>
        <dbReference type="Pfam" id="PF07727"/>
    </source>
</evidence>
<evidence type="ECO:0000256" key="1">
    <source>
        <dbReference type="SAM" id="MobiDB-lite"/>
    </source>
</evidence>
<keyword evidence="2" id="KW-0812">Transmembrane</keyword>
<dbReference type="InterPro" id="IPR013103">
    <property type="entry name" value="RVT_2"/>
</dbReference>
<dbReference type="AlphaFoldDB" id="A0ABD1Y928"/>
<sequence>MEEGEPSSFEEAQNSDEKVEWTEEIRKEMKSFSDNKTWKLVELPKGKQVIACRYMYKRKEGSRAGEKIFKARLVAKGFTQWKGVDYDEVFAPIAKYSTTRLLLSLVCIFGLVLNQMDVVTTFLYMMLDEVIFMRQPPGFARKGHESLVCRLLKSLYGLK</sequence>
<keyword evidence="2" id="KW-1133">Transmembrane helix</keyword>
<keyword evidence="5" id="KW-1185">Reference proteome</keyword>
<feature type="region of interest" description="Disordered" evidence="1">
    <location>
        <begin position="1"/>
        <end position="20"/>
    </location>
</feature>
<organism evidence="4 5">
    <name type="scientific">Riccia fluitans</name>
    <dbReference type="NCBI Taxonomy" id="41844"/>
    <lineage>
        <taxon>Eukaryota</taxon>
        <taxon>Viridiplantae</taxon>
        <taxon>Streptophyta</taxon>
        <taxon>Embryophyta</taxon>
        <taxon>Marchantiophyta</taxon>
        <taxon>Marchantiopsida</taxon>
        <taxon>Marchantiidae</taxon>
        <taxon>Marchantiales</taxon>
        <taxon>Ricciaceae</taxon>
        <taxon>Riccia</taxon>
    </lineage>
</organism>
<evidence type="ECO:0000256" key="2">
    <source>
        <dbReference type="SAM" id="Phobius"/>
    </source>
</evidence>
<protein>
    <recommendedName>
        <fullName evidence="3">Reverse transcriptase Ty1/copia-type domain-containing protein</fullName>
    </recommendedName>
</protein>
<reference evidence="4 5" key="1">
    <citation type="submission" date="2024-09" db="EMBL/GenBank/DDBJ databases">
        <title>Chromosome-scale assembly of Riccia fluitans.</title>
        <authorList>
            <person name="Paukszto L."/>
            <person name="Sawicki J."/>
            <person name="Karawczyk K."/>
            <person name="Piernik-Szablinska J."/>
            <person name="Szczecinska M."/>
            <person name="Mazdziarz M."/>
        </authorList>
    </citation>
    <scope>NUCLEOTIDE SEQUENCE [LARGE SCALE GENOMIC DNA]</scope>
    <source>
        <strain evidence="4">Rf_01</strain>
        <tissue evidence="4">Aerial parts of the thallus</tissue>
    </source>
</reference>
<gene>
    <name evidence="4" type="ORF">R1flu_003265</name>
</gene>
<feature type="domain" description="Reverse transcriptase Ty1/copia-type" evidence="3">
    <location>
        <begin position="35"/>
        <end position="159"/>
    </location>
</feature>
<comment type="caution">
    <text evidence="4">The sequence shown here is derived from an EMBL/GenBank/DDBJ whole genome shotgun (WGS) entry which is preliminary data.</text>
</comment>
<keyword evidence="2" id="KW-0472">Membrane</keyword>
<accession>A0ABD1Y928</accession>
<name>A0ABD1Y928_9MARC</name>
<dbReference type="Proteomes" id="UP001605036">
    <property type="component" value="Unassembled WGS sequence"/>
</dbReference>
<evidence type="ECO:0000313" key="5">
    <source>
        <dbReference type="Proteomes" id="UP001605036"/>
    </source>
</evidence>
<proteinExistence type="predicted"/>
<dbReference type="EMBL" id="JBHFFA010000006">
    <property type="protein sequence ID" value="KAL2623060.1"/>
    <property type="molecule type" value="Genomic_DNA"/>
</dbReference>